<dbReference type="Pfam" id="PF14845">
    <property type="entry name" value="Glycohydro_20b2"/>
    <property type="match status" value="1"/>
</dbReference>
<dbReference type="InterPro" id="IPR025705">
    <property type="entry name" value="Beta_hexosaminidase_sua/sub"/>
</dbReference>
<keyword evidence="6" id="KW-0325">Glycoprotein</keyword>
<dbReference type="Gene3D" id="3.20.20.80">
    <property type="entry name" value="Glycosidases"/>
    <property type="match status" value="1"/>
</dbReference>
<accession>A0A7H8R3C2</accession>
<evidence type="ECO:0000256" key="3">
    <source>
        <dbReference type="ARBA" id="ARBA00012663"/>
    </source>
</evidence>
<keyword evidence="7 9" id="KW-0326">Glycosidase</keyword>
<dbReference type="PIRSF" id="PIRSF001093">
    <property type="entry name" value="B-hxosamndse_ab_euk"/>
    <property type="match status" value="1"/>
</dbReference>
<dbReference type="FunFam" id="3.20.20.80:FF:000063">
    <property type="entry name" value="Beta-hexosaminidase"/>
    <property type="match status" value="1"/>
</dbReference>
<keyword evidence="5 9" id="KW-0378">Hydrolase</keyword>
<sequence>MRVVALLSLVGHAAAIWPAPQSFTNGSAALWLAEDFRVSYNNRTLTQRIGSTKSIPTEISSLDIVEAAVQRARESIFQSSIVPWKFYPRNKLDQIEPSATGNSKIYIQKLQITQTTIDNNSTFKPIAGEVDEAYNLTIGTDGAATIKAVSSISVLRALETFTQLFYLHSGEGTGVYTNLAPVSISDWPKFSHRGLNLDVSRNWFPKENILRTIDALSWNKFNRLHIHITDAQSWPLDVPALPELSQKGAYRSGYSYTPQDIKDIQIYGIYRGIEVIIEIDMPGHTTSIGFSHPDLITTFRYQSWHDYCSEPPCGQLKLNYTPVYDFVTKLFDDVLPRVSPYSAYFHTGGDEINTNDYLLDDTVNSSSVSVLTPLIQKFIDHSHDLVRKAGLVPIVWEELLITWNLTLGKDVVVQTWLDDASLSEVTGRGHKALFGDYENWYLPCGYGQWFNFNNTDAAIHYPYTDYCSPLKNWRVIYEYDPTASLSADQLALVLGGEIHLWAERSDPSNMDQVMWPRASAAGEVLWSGRQDPSGQNRSQIDAAVRLSDLRERMLLRGVGSEPIQMAYCTQYQGDCTW</sequence>
<dbReference type="OrthoDB" id="428480at2759"/>
<proteinExistence type="inferred from homology"/>
<feature type="signal peptide" evidence="11">
    <location>
        <begin position="1"/>
        <end position="15"/>
    </location>
</feature>
<dbReference type="GO" id="GO:0016231">
    <property type="term" value="F:beta-N-acetylglucosaminidase activity"/>
    <property type="evidence" value="ECO:0007669"/>
    <property type="project" value="TreeGrafter"/>
</dbReference>
<feature type="domain" description="Beta-hexosaminidase eukaryotic type N-terminal" evidence="13">
    <location>
        <begin position="16"/>
        <end position="164"/>
    </location>
</feature>
<keyword evidence="15" id="KW-1185">Reference proteome</keyword>
<comment type="catalytic activity">
    <reaction evidence="1 9">
        <text>Hydrolysis of terminal non-reducing N-acetyl-D-hexosamine residues in N-acetyl-beta-D-hexosaminides.</text>
        <dbReference type="EC" id="3.2.1.52"/>
    </reaction>
</comment>
<evidence type="ECO:0000259" key="13">
    <source>
        <dbReference type="Pfam" id="PF14845"/>
    </source>
</evidence>
<dbReference type="InterPro" id="IPR017853">
    <property type="entry name" value="GH"/>
</dbReference>
<dbReference type="InterPro" id="IPR015883">
    <property type="entry name" value="Glyco_hydro_20_cat"/>
</dbReference>
<dbReference type="Gene3D" id="3.30.379.10">
    <property type="entry name" value="Chitobiase/beta-hexosaminidase domain 2-like"/>
    <property type="match status" value="1"/>
</dbReference>
<keyword evidence="4 11" id="KW-0732">Signal</keyword>
<evidence type="ECO:0000256" key="2">
    <source>
        <dbReference type="ARBA" id="ARBA00006285"/>
    </source>
</evidence>
<evidence type="ECO:0000313" key="14">
    <source>
        <dbReference type="EMBL" id="QKX60792.1"/>
    </source>
</evidence>
<dbReference type="GO" id="GO:0005975">
    <property type="term" value="P:carbohydrate metabolic process"/>
    <property type="evidence" value="ECO:0007669"/>
    <property type="project" value="InterPro"/>
</dbReference>
<evidence type="ECO:0000313" key="15">
    <source>
        <dbReference type="Proteomes" id="UP000509510"/>
    </source>
</evidence>
<evidence type="ECO:0000256" key="5">
    <source>
        <dbReference type="ARBA" id="ARBA00022801"/>
    </source>
</evidence>
<name>A0A7H8R3C2_TALRU</name>
<dbReference type="PRINTS" id="PR00738">
    <property type="entry name" value="GLHYDRLASE20"/>
</dbReference>
<feature type="chain" id="PRO_5028990751" description="Beta-hexosaminidase" evidence="11">
    <location>
        <begin position="16"/>
        <end position="577"/>
    </location>
</feature>
<dbReference type="PANTHER" id="PTHR22600">
    <property type="entry name" value="BETA-HEXOSAMINIDASE"/>
    <property type="match status" value="1"/>
</dbReference>
<dbReference type="GO" id="GO:0016020">
    <property type="term" value="C:membrane"/>
    <property type="evidence" value="ECO:0007669"/>
    <property type="project" value="TreeGrafter"/>
</dbReference>
<evidence type="ECO:0000256" key="8">
    <source>
        <dbReference type="ARBA" id="ARBA00069407"/>
    </source>
</evidence>
<dbReference type="RefSeq" id="XP_035346967.1">
    <property type="nucleotide sequence ID" value="XM_035491074.1"/>
</dbReference>
<dbReference type="InterPro" id="IPR029018">
    <property type="entry name" value="Hex-like_dom2"/>
</dbReference>
<protein>
    <recommendedName>
        <fullName evidence="8 9">Beta-hexosaminidase</fullName>
        <ecNumber evidence="3 9">3.2.1.52</ecNumber>
    </recommendedName>
</protein>
<evidence type="ECO:0000256" key="6">
    <source>
        <dbReference type="ARBA" id="ARBA00023180"/>
    </source>
</evidence>
<dbReference type="CDD" id="cd06562">
    <property type="entry name" value="GH20_HexA_HexB-like"/>
    <property type="match status" value="1"/>
</dbReference>
<dbReference type="SUPFAM" id="SSF51445">
    <property type="entry name" value="(Trans)glycosidases"/>
    <property type="match status" value="1"/>
</dbReference>
<dbReference type="Pfam" id="PF00728">
    <property type="entry name" value="Glyco_hydro_20"/>
    <property type="match status" value="1"/>
</dbReference>
<organism evidence="14 15">
    <name type="scientific">Talaromyces rugulosus</name>
    <name type="common">Penicillium rugulosum</name>
    <dbReference type="NCBI Taxonomy" id="121627"/>
    <lineage>
        <taxon>Eukaryota</taxon>
        <taxon>Fungi</taxon>
        <taxon>Dikarya</taxon>
        <taxon>Ascomycota</taxon>
        <taxon>Pezizomycotina</taxon>
        <taxon>Eurotiomycetes</taxon>
        <taxon>Eurotiomycetidae</taxon>
        <taxon>Eurotiales</taxon>
        <taxon>Trichocomaceae</taxon>
        <taxon>Talaromyces</taxon>
        <taxon>Talaromyces sect. Islandici</taxon>
    </lineage>
</organism>
<evidence type="ECO:0000256" key="9">
    <source>
        <dbReference type="PIRNR" id="PIRNR001093"/>
    </source>
</evidence>
<dbReference type="GeneID" id="55995427"/>
<evidence type="ECO:0000256" key="7">
    <source>
        <dbReference type="ARBA" id="ARBA00023295"/>
    </source>
</evidence>
<evidence type="ECO:0000256" key="1">
    <source>
        <dbReference type="ARBA" id="ARBA00001231"/>
    </source>
</evidence>
<dbReference type="GO" id="GO:0030203">
    <property type="term" value="P:glycosaminoglycan metabolic process"/>
    <property type="evidence" value="ECO:0007669"/>
    <property type="project" value="TreeGrafter"/>
</dbReference>
<gene>
    <name evidence="14" type="ORF">TRUGW13939_07938</name>
</gene>
<dbReference type="InterPro" id="IPR029019">
    <property type="entry name" value="HEX_eukaryotic_N"/>
</dbReference>
<dbReference type="EMBL" id="CP055901">
    <property type="protein sequence ID" value="QKX60792.1"/>
    <property type="molecule type" value="Genomic_DNA"/>
</dbReference>
<reference evidence="15" key="1">
    <citation type="submission" date="2020-06" db="EMBL/GenBank/DDBJ databases">
        <title>A chromosome-scale genome assembly of Talaromyces rugulosus W13939.</title>
        <authorList>
            <person name="Wang B."/>
            <person name="Guo L."/>
            <person name="Ye K."/>
            <person name="Wang L."/>
        </authorList>
    </citation>
    <scope>NUCLEOTIDE SEQUENCE [LARGE SCALE GENOMIC DNA]</scope>
    <source>
        <strain evidence="15">W13939</strain>
    </source>
</reference>
<dbReference type="AlphaFoldDB" id="A0A7H8R3C2"/>
<evidence type="ECO:0000256" key="11">
    <source>
        <dbReference type="SAM" id="SignalP"/>
    </source>
</evidence>
<feature type="active site" description="Proton donor" evidence="10">
    <location>
        <position position="351"/>
    </location>
</feature>
<dbReference type="PANTHER" id="PTHR22600:SF58">
    <property type="entry name" value="BETA-HEXOSAMINIDASE"/>
    <property type="match status" value="1"/>
</dbReference>
<evidence type="ECO:0000256" key="4">
    <source>
        <dbReference type="ARBA" id="ARBA00022729"/>
    </source>
</evidence>
<dbReference type="Proteomes" id="UP000509510">
    <property type="component" value="Chromosome IV"/>
</dbReference>
<dbReference type="KEGG" id="trg:TRUGW13939_07938"/>
<evidence type="ECO:0000259" key="12">
    <source>
        <dbReference type="Pfam" id="PF00728"/>
    </source>
</evidence>
<comment type="similarity">
    <text evidence="2 9">Belongs to the glycosyl hydrolase 20 family.</text>
</comment>
<feature type="domain" description="Glycoside hydrolase family 20 catalytic" evidence="12">
    <location>
        <begin position="190"/>
        <end position="528"/>
    </location>
</feature>
<evidence type="ECO:0000256" key="10">
    <source>
        <dbReference type="PIRSR" id="PIRSR001093-1"/>
    </source>
</evidence>
<dbReference type="SUPFAM" id="SSF55545">
    <property type="entry name" value="beta-N-acetylhexosaminidase-like domain"/>
    <property type="match status" value="1"/>
</dbReference>
<dbReference type="EC" id="3.2.1.52" evidence="3 9"/>